<evidence type="ECO:0000256" key="15">
    <source>
        <dbReference type="ARBA" id="ARBA00047899"/>
    </source>
</evidence>
<keyword evidence="12 18" id="KW-0472">Membrane</keyword>
<keyword evidence="4" id="KW-0808">Transferase</keyword>
<name>A0A6A3BZI6_HIBSY</name>
<sequence>MDILIFFSCLYALLHAAAAAAEPCSITRCGRNEVPIRFPFRQQGKQPESCGYPGFNLGCRNIYDPDDCLPRRLLSFNLSGSPFVAVFHQNYTFLSCPTQVTNSRLNTIGCLSNSTHSVLATSSINLANRMASSSCRIISTLPIPVSGPAKSEEGFTAELGADIQLTWYAPQCVECEEQGGICGLKNHSSEEIDCFNLPESGGRSEGLRVFRIICLSIAIPSLSCAVGIAVFACFFDRNVQRNNSPTAVLPQPMVSATGLDESTIESYEKMVVGDSRRIPGPNDATCPICLSEYRTTETIRCIPECKHCFHAECIDEWLRLNTSCPVCRNNPSTEDAGSRDDPV</sequence>
<dbReference type="SUPFAM" id="SSF57850">
    <property type="entry name" value="RING/U-box"/>
    <property type="match status" value="1"/>
</dbReference>
<dbReference type="Gene3D" id="3.30.40.10">
    <property type="entry name" value="Zinc/RING finger domain, C3HC4 (zinc finger)"/>
    <property type="match status" value="1"/>
</dbReference>
<comment type="caution">
    <text evidence="21">The sequence shown here is derived from an EMBL/GenBank/DDBJ whole genome shotgun (WGS) entry which is preliminary data.</text>
</comment>
<dbReference type="PANTHER" id="PTHR46279:SF2">
    <property type="entry name" value="RING-H2 FINGER PROTEIN ATL21A-RELATED"/>
    <property type="match status" value="1"/>
</dbReference>
<proteinExistence type="inferred from homology"/>
<dbReference type="InterPro" id="IPR032872">
    <property type="entry name" value="WAK_assoc_C"/>
</dbReference>
<comment type="catalytic activity">
    <reaction evidence="16">
        <text>L-seryl-[protein] + ATP = O-phospho-L-seryl-[protein] + ADP + H(+)</text>
        <dbReference type="Rhea" id="RHEA:17989"/>
        <dbReference type="Rhea" id="RHEA-COMP:9863"/>
        <dbReference type="Rhea" id="RHEA-COMP:11604"/>
        <dbReference type="ChEBI" id="CHEBI:15378"/>
        <dbReference type="ChEBI" id="CHEBI:29999"/>
        <dbReference type="ChEBI" id="CHEBI:30616"/>
        <dbReference type="ChEBI" id="CHEBI:83421"/>
        <dbReference type="ChEBI" id="CHEBI:456216"/>
        <dbReference type="EC" id="2.7.11.1"/>
    </reaction>
</comment>
<keyword evidence="10" id="KW-0862">Zinc</keyword>
<evidence type="ECO:0000256" key="6">
    <source>
        <dbReference type="ARBA" id="ARBA00022723"/>
    </source>
</evidence>
<dbReference type="Proteomes" id="UP000436088">
    <property type="component" value="Unassembled WGS sequence"/>
</dbReference>
<dbReference type="GO" id="GO:0016020">
    <property type="term" value="C:membrane"/>
    <property type="evidence" value="ECO:0007669"/>
    <property type="project" value="UniProtKB-SubCell"/>
</dbReference>
<evidence type="ECO:0000256" key="13">
    <source>
        <dbReference type="ARBA" id="ARBA00023180"/>
    </source>
</evidence>
<evidence type="ECO:0000259" key="20">
    <source>
        <dbReference type="PROSITE" id="PS50089"/>
    </source>
</evidence>
<evidence type="ECO:0000256" key="2">
    <source>
        <dbReference type="ARBA" id="ARBA00004167"/>
    </source>
</evidence>
<dbReference type="InterPro" id="IPR013083">
    <property type="entry name" value="Znf_RING/FYVE/PHD"/>
</dbReference>
<dbReference type="Pfam" id="PF13639">
    <property type="entry name" value="zf-RING_2"/>
    <property type="match status" value="1"/>
</dbReference>
<comment type="catalytic activity">
    <reaction evidence="1">
        <text>S-ubiquitinyl-[E2 ubiquitin-conjugating enzyme]-L-cysteine + [acceptor protein]-L-lysine = [E2 ubiquitin-conjugating enzyme]-L-cysteine + N(6)-ubiquitinyl-[acceptor protein]-L-lysine.</text>
        <dbReference type="EC" id="2.3.2.27"/>
    </reaction>
</comment>
<evidence type="ECO:0000256" key="11">
    <source>
        <dbReference type="ARBA" id="ARBA00022989"/>
    </source>
</evidence>
<evidence type="ECO:0000256" key="16">
    <source>
        <dbReference type="ARBA" id="ARBA00048679"/>
    </source>
</evidence>
<dbReference type="Pfam" id="PF13947">
    <property type="entry name" value="GUB_WAK_bind"/>
    <property type="match status" value="1"/>
</dbReference>
<evidence type="ECO:0000256" key="9">
    <source>
        <dbReference type="ARBA" id="ARBA00022786"/>
    </source>
</evidence>
<dbReference type="GO" id="GO:0030247">
    <property type="term" value="F:polysaccharide binding"/>
    <property type="evidence" value="ECO:0007669"/>
    <property type="project" value="InterPro"/>
</dbReference>
<feature type="domain" description="RING-type" evidence="20">
    <location>
        <begin position="286"/>
        <end position="328"/>
    </location>
</feature>
<evidence type="ECO:0000256" key="17">
    <source>
        <dbReference type="PROSITE-ProRule" id="PRU00175"/>
    </source>
</evidence>
<keyword evidence="9" id="KW-0833">Ubl conjugation pathway</keyword>
<dbReference type="PROSITE" id="PS50089">
    <property type="entry name" value="ZF_RING_2"/>
    <property type="match status" value="1"/>
</dbReference>
<keyword evidence="22" id="KW-1185">Reference proteome</keyword>
<evidence type="ECO:0000256" key="19">
    <source>
        <dbReference type="SAM" id="SignalP"/>
    </source>
</evidence>
<keyword evidence="5 18" id="KW-0812">Transmembrane</keyword>
<dbReference type="AlphaFoldDB" id="A0A6A3BZI6"/>
<dbReference type="GO" id="GO:0061630">
    <property type="term" value="F:ubiquitin protein ligase activity"/>
    <property type="evidence" value="ECO:0007669"/>
    <property type="project" value="UniProtKB-EC"/>
</dbReference>
<feature type="signal peptide" evidence="19">
    <location>
        <begin position="1"/>
        <end position="21"/>
    </location>
</feature>
<evidence type="ECO:0000256" key="10">
    <source>
        <dbReference type="ARBA" id="ARBA00022833"/>
    </source>
</evidence>
<organism evidence="21 22">
    <name type="scientific">Hibiscus syriacus</name>
    <name type="common">Rose of Sharon</name>
    <dbReference type="NCBI Taxonomy" id="106335"/>
    <lineage>
        <taxon>Eukaryota</taxon>
        <taxon>Viridiplantae</taxon>
        <taxon>Streptophyta</taxon>
        <taxon>Embryophyta</taxon>
        <taxon>Tracheophyta</taxon>
        <taxon>Spermatophyta</taxon>
        <taxon>Magnoliopsida</taxon>
        <taxon>eudicotyledons</taxon>
        <taxon>Gunneridae</taxon>
        <taxon>Pentapetalae</taxon>
        <taxon>rosids</taxon>
        <taxon>malvids</taxon>
        <taxon>Malvales</taxon>
        <taxon>Malvaceae</taxon>
        <taxon>Malvoideae</taxon>
        <taxon>Hibiscus</taxon>
    </lineage>
</organism>
<keyword evidence="8 17" id="KW-0863">Zinc-finger</keyword>
<keyword evidence="11 18" id="KW-1133">Transmembrane helix</keyword>
<dbReference type="GO" id="GO:0004674">
    <property type="term" value="F:protein serine/threonine kinase activity"/>
    <property type="evidence" value="ECO:0007669"/>
    <property type="project" value="UniProtKB-KW"/>
</dbReference>
<evidence type="ECO:0000256" key="12">
    <source>
        <dbReference type="ARBA" id="ARBA00023136"/>
    </source>
</evidence>
<keyword evidence="7 19" id="KW-0732">Signal</keyword>
<comment type="similarity">
    <text evidence="14">Belongs to the RING-type zinc finger family. ATL subfamily.</text>
</comment>
<comment type="pathway">
    <text evidence="3">Protein modification; protein ubiquitination.</text>
</comment>
<dbReference type="PANTHER" id="PTHR46279">
    <property type="entry name" value="RING/U-BOX SUPERFAMILY PROTEIN"/>
    <property type="match status" value="1"/>
</dbReference>
<evidence type="ECO:0000256" key="7">
    <source>
        <dbReference type="ARBA" id="ARBA00022729"/>
    </source>
</evidence>
<dbReference type="CDD" id="cd16461">
    <property type="entry name" value="RING-H2_EL5-like"/>
    <property type="match status" value="1"/>
</dbReference>
<comment type="catalytic activity">
    <reaction evidence="15">
        <text>L-threonyl-[protein] + ATP = O-phospho-L-threonyl-[protein] + ADP + H(+)</text>
        <dbReference type="Rhea" id="RHEA:46608"/>
        <dbReference type="Rhea" id="RHEA-COMP:11060"/>
        <dbReference type="Rhea" id="RHEA-COMP:11605"/>
        <dbReference type="ChEBI" id="CHEBI:15378"/>
        <dbReference type="ChEBI" id="CHEBI:30013"/>
        <dbReference type="ChEBI" id="CHEBI:30616"/>
        <dbReference type="ChEBI" id="CHEBI:61977"/>
        <dbReference type="ChEBI" id="CHEBI:456216"/>
        <dbReference type="EC" id="2.7.11.1"/>
    </reaction>
</comment>
<dbReference type="EMBL" id="VEPZ02000572">
    <property type="protein sequence ID" value="KAE8722116.1"/>
    <property type="molecule type" value="Genomic_DNA"/>
</dbReference>
<dbReference type="SMART" id="SM00184">
    <property type="entry name" value="RING"/>
    <property type="match status" value="1"/>
</dbReference>
<protein>
    <submittedName>
        <fullName evidence="21">Ubiquitin-like superfamily protein</fullName>
    </submittedName>
</protein>
<dbReference type="InterPro" id="IPR046948">
    <property type="entry name" value="ATL20-22-like"/>
</dbReference>
<evidence type="ECO:0000256" key="5">
    <source>
        <dbReference type="ARBA" id="ARBA00022692"/>
    </source>
</evidence>
<dbReference type="GO" id="GO:0008270">
    <property type="term" value="F:zinc ion binding"/>
    <property type="evidence" value="ECO:0007669"/>
    <property type="project" value="UniProtKB-KW"/>
</dbReference>
<dbReference type="InterPro" id="IPR025287">
    <property type="entry name" value="WAK_GUB"/>
</dbReference>
<evidence type="ECO:0000256" key="8">
    <source>
        <dbReference type="ARBA" id="ARBA00022771"/>
    </source>
</evidence>
<feature type="chain" id="PRO_5025354088" evidence="19">
    <location>
        <begin position="22"/>
        <end position="343"/>
    </location>
</feature>
<evidence type="ECO:0000256" key="3">
    <source>
        <dbReference type="ARBA" id="ARBA00004906"/>
    </source>
</evidence>
<evidence type="ECO:0000256" key="18">
    <source>
        <dbReference type="SAM" id="Phobius"/>
    </source>
</evidence>
<reference evidence="21" key="1">
    <citation type="submission" date="2019-09" db="EMBL/GenBank/DDBJ databases">
        <title>Draft genome information of white flower Hibiscus syriacus.</title>
        <authorList>
            <person name="Kim Y.-M."/>
        </authorList>
    </citation>
    <scope>NUCLEOTIDE SEQUENCE [LARGE SCALE GENOMIC DNA]</scope>
    <source>
        <strain evidence="21">YM2019G1</strain>
    </source>
</reference>
<evidence type="ECO:0000256" key="14">
    <source>
        <dbReference type="ARBA" id="ARBA00024209"/>
    </source>
</evidence>
<feature type="transmembrane region" description="Helical" evidence="18">
    <location>
        <begin position="209"/>
        <end position="235"/>
    </location>
</feature>
<gene>
    <name evidence="21" type="ORF">F3Y22_tig00014370pilonHSYRG00056</name>
</gene>
<keyword evidence="6" id="KW-0479">Metal-binding</keyword>
<comment type="subcellular location">
    <subcellularLocation>
        <location evidence="2">Membrane</location>
        <topology evidence="2">Single-pass membrane protein</topology>
    </subcellularLocation>
</comment>
<evidence type="ECO:0000313" key="21">
    <source>
        <dbReference type="EMBL" id="KAE8722116.1"/>
    </source>
</evidence>
<evidence type="ECO:0000313" key="22">
    <source>
        <dbReference type="Proteomes" id="UP000436088"/>
    </source>
</evidence>
<accession>A0A6A3BZI6</accession>
<evidence type="ECO:0000256" key="4">
    <source>
        <dbReference type="ARBA" id="ARBA00022679"/>
    </source>
</evidence>
<dbReference type="Pfam" id="PF14380">
    <property type="entry name" value="WAK_assoc"/>
    <property type="match status" value="1"/>
</dbReference>
<keyword evidence="13" id="KW-0325">Glycoprotein</keyword>
<evidence type="ECO:0000256" key="1">
    <source>
        <dbReference type="ARBA" id="ARBA00000900"/>
    </source>
</evidence>
<dbReference type="InterPro" id="IPR001841">
    <property type="entry name" value="Znf_RING"/>
</dbReference>